<proteinExistence type="predicted"/>
<dbReference type="AlphaFoldDB" id="A0AAD5J3H3"/>
<gene>
    <name evidence="1" type="ORF">LWI28_003962</name>
</gene>
<reference evidence="1" key="2">
    <citation type="submission" date="2023-02" db="EMBL/GenBank/DDBJ databases">
        <authorList>
            <person name="Swenson N.G."/>
            <person name="Wegrzyn J.L."/>
            <person name="Mcevoy S.L."/>
        </authorList>
    </citation>
    <scope>NUCLEOTIDE SEQUENCE</scope>
    <source>
        <strain evidence="1">91603</strain>
        <tissue evidence="1">Leaf</tissue>
    </source>
</reference>
<protein>
    <submittedName>
        <fullName evidence="1">Uncharacterized protein</fullName>
    </submittedName>
</protein>
<organism evidence="1 2">
    <name type="scientific">Acer negundo</name>
    <name type="common">Box elder</name>
    <dbReference type="NCBI Taxonomy" id="4023"/>
    <lineage>
        <taxon>Eukaryota</taxon>
        <taxon>Viridiplantae</taxon>
        <taxon>Streptophyta</taxon>
        <taxon>Embryophyta</taxon>
        <taxon>Tracheophyta</taxon>
        <taxon>Spermatophyta</taxon>
        <taxon>Magnoliopsida</taxon>
        <taxon>eudicotyledons</taxon>
        <taxon>Gunneridae</taxon>
        <taxon>Pentapetalae</taxon>
        <taxon>rosids</taxon>
        <taxon>malvids</taxon>
        <taxon>Sapindales</taxon>
        <taxon>Sapindaceae</taxon>
        <taxon>Hippocastanoideae</taxon>
        <taxon>Acereae</taxon>
        <taxon>Acer</taxon>
    </lineage>
</organism>
<dbReference type="EMBL" id="JAJSOW010000100">
    <property type="protein sequence ID" value="KAI9185079.1"/>
    <property type="molecule type" value="Genomic_DNA"/>
</dbReference>
<evidence type="ECO:0000313" key="1">
    <source>
        <dbReference type="EMBL" id="KAI9185079.1"/>
    </source>
</evidence>
<accession>A0AAD5J3H3</accession>
<comment type="caution">
    <text evidence="1">The sequence shown here is derived from an EMBL/GenBank/DDBJ whole genome shotgun (WGS) entry which is preliminary data.</text>
</comment>
<name>A0AAD5J3H3_ACENE</name>
<dbReference type="Proteomes" id="UP001064489">
    <property type="component" value="Chromosome 3"/>
</dbReference>
<evidence type="ECO:0000313" key="2">
    <source>
        <dbReference type="Proteomes" id="UP001064489"/>
    </source>
</evidence>
<keyword evidence="2" id="KW-1185">Reference proteome</keyword>
<reference evidence="1" key="1">
    <citation type="journal article" date="2022" name="Plant J.">
        <title>Strategies of tolerance reflected in two North American maple genomes.</title>
        <authorList>
            <person name="McEvoy S.L."/>
            <person name="Sezen U.U."/>
            <person name="Trouern-Trend A."/>
            <person name="McMahon S.M."/>
            <person name="Schaberg P.G."/>
            <person name="Yang J."/>
            <person name="Wegrzyn J.L."/>
            <person name="Swenson N.G."/>
        </authorList>
    </citation>
    <scope>NUCLEOTIDE SEQUENCE</scope>
    <source>
        <strain evidence="1">91603</strain>
    </source>
</reference>
<sequence length="155" mass="17674">MMCLRSKAVSIDTINHIHTNAWAFSDQPTHGFDSCASFPFPFFDFVLSYENRLKKDELELLCVVWWKIWNMRNHVVHSSPVFTVEEIFDWAVCYLEGFQKAIDSCSCLSVKPQVASLWQAPITESFKINTDAALDFNNNTSSLGEVASLWQAPTT</sequence>